<keyword evidence="4" id="KW-1133">Transmembrane helix</keyword>
<dbReference type="EMBL" id="AP008231">
    <property type="protein sequence ID" value="BAD78596.1"/>
    <property type="molecule type" value="Genomic_DNA"/>
</dbReference>
<protein>
    <recommendedName>
        <fullName evidence="9">LPS export ABC transporter periplasmic protein LptC</fullName>
    </recommendedName>
</protein>
<keyword evidence="2" id="KW-0997">Cell inner membrane</keyword>
<keyword evidence="5" id="KW-0472">Membrane</keyword>
<keyword evidence="1" id="KW-1003">Cell membrane</keyword>
<evidence type="ECO:0000256" key="6">
    <source>
        <dbReference type="SAM" id="SignalP"/>
    </source>
</evidence>
<dbReference type="PROSITE" id="PS51257">
    <property type="entry name" value="PROKAR_LIPOPROTEIN"/>
    <property type="match status" value="1"/>
</dbReference>
<dbReference type="InterPro" id="IPR026265">
    <property type="entry name" value="LptC"/>
</dbReference>
<feature type="signal peptide" evidence="6">
    <location>
        <begin position="1"/>
        <end position="22"/>
    </location>
</feature>
<organism evidence="7 8">
    <name type="scientific">Synechococcus sp. (strain ATCC 27144 / PCC 6301 / SAUG 1402/1)</name>
    <name type="common">Anacystis nidulans</name>
    <dbReference type="NCBI Taxonomy" id="269084"/>
    <lineage>
        <taxon>Bacteria</taxon>
        <taxon>Bacillati</taxon>
        <taxon>Cyanobacteriota</taxon>
        <taxon>Cyanophyceae</taxon>
        <taxon>Synechococcales</taxon>
        <taxon>Synechococcaceae</taxon>
        <taxon>Synechococcus</taxon>
    </lineage>
</organism>
<dbReference type="InterPro" id="IPR052363">
    <property type="entry name" value="LPS_export_LptC"/>
</dbReference>
<dbReference type="GO" id="GO:0005886">
    <property type="term" value="C:plasma membrane"/>
    <property type="evidence" value="ECO:0007669"/>
    <property type="project" value="InterPro"/>
</dbReference>
<keyword evidence="3" id="KW-0812">Transmembrane</keyword>
<dbReference type="eggNOG" id="COG3117">
    <property type="taxonomic scope" value="Bacteria"/>
</dbReference>
<dbReference type="KEGG" id="syc:syc0406_c"/>
<evidence type="ECO:0000256" key="1">
    <source>
        <dbReference type="ARBA" id="ARBA00022475"/>
    </source>
</evidence>
<evidence type="ECO:0000256" key="3">
    <source>
        <dbReference type="ARBA" id="ARBA00022692"/>
    </source>
</evidence>
<dbReference type="NCBIfam" id="TIGR04409">
    <property type="entry name" value="LptC_YrbK"/>
    <property type="match status" value="1"/>
</dbReference>
<dbReference type="Gene3D" id="2.60.450.10">
    <property type="entry name" value="Lipopolysaccharide (LPS) transport protein A like domain"/>
    <property type="match status" value="1"/>
</dbReference>
<dbReference type="RefSeq" id="WP_011242718.1">
    <property type="nucleotide sequence ID" value="NC_006576.1"/>
</dbReference>
<evidence type="ECO:0008006" key="9">
    <source>
        <dbReference type="Google" id="ProtNLM"/>
    </source>
</evidence>
<sequence length="343" mass="38270">MTLRSGQLWSALLLALSLGLTACQEPPPAPPRAERPDLSFTDFTLRQANPTGKPAWELRTPQIVYNSDKSAAQLTKPLGFLYDESGKVLYEIDGDRGSIEGENAEIIRISGNVIARQKQAPGAVLKGEELEWRPNQQTFDLRRNVIGTYRDVVLKGKEGRFDVRQQQLELIGPMVATLKQGEILSELRTSSPRWLLAEKRLLAPNPLQAERRDRSQLKGQGRSQRGELLLDPQILILQQQVEVDALDPVAQLRGEDLRWNLPQNLVDSPVAVQGFYPAEQTTVRGDRGQANLNAQLIQLEGNAESFSAKDQARLQANRLIWNQKTAEATAIGGARYQRSRLSL</sequence>
<accession>A0A0H3K0M5</accession>
<reference evidence="7 8" key="1">
    <citation type="journal article" date="2007" name="Photosyn. Res.">
        <title>Complete nucleotide sequence of the freshwater unicellular cyanobacterium Synechococcus elongatus PCC 6301 chromosome: gene content and organization.</title>
        <authorList>
            <person name="Sugita C."/>
            <person name="Ogata K."/>
            <person name="Shikata M."/>
            <person name="Jikuya H."/>
            <person name="Takano J."/>
            <person name="Furumichi M."/>
            <person name="Kanehisa M."/>
            <person name="Omata T."/>
            <person name="Sugiura M."/>
            <person name="Sugita M."/>
        </authorList>
    </citation>
    <scope>NUCLEOTIDE SEQUENCE [LARGE SCALE GENOMIC DNA]</scope>
    <source>
        <strain evidence="8">ATCC 27144 / PCC 6301 / SAUG 1402/1</strain>
    </source>
</reference>
<evidence type="ECO:0000256" key="2">
    <source>
        <dbReference type="ARBA" id="ARBA00022519"/>
    </source>
</evidence>
<proteinExistence type="predicted"/>
<keyword evidence="6" id="KW-0732">Signal</keyword>
<feature type="chain" id="PRO_5002613134" description="LPS export ABC transporter periplasmic protein LptC" evidence="6">
    <location>
        <begin position="23"/>
        <end position="343"/>
    </location>
</feature>
<evidence type="ECO:0000256" key="4">
    <source>
        <dbReference type="ARBA" id="ARBA00022989"/>
    </source>
</evidence>
<evidence type="ECO:0000313" key="8">
    <source>
        <dbReference type="Proteomes" id="UP000001175"/>
    </source>
</evidence>
<evidence type="ECO:0000313" key="7">
    <source>
        <dbReference type="EMBL" id="BAD78596.1"/>
    </source>
</evidence>
<dbReference type="GO" id="GO:0017089">
    <property type="term" value="F:glycolipid transfer activity"/>
    <property type="evidence" value="ECO:0007669"/>
    <property type="project" value="TreeGrafter"/>
</dbReference>
<dbReference type="InterPro" id="IPR010664">
    <property type="entry name" value="LipoPS_assembly_LptC-rel"/>
</dbReference>
<dbReference type="AlphaFoldDB" id="A0A0H3K0M5"/>
<dbReference type="GO" id="GO:0015221">
    <property type="term" value="F:lipopolysaccharide transmembrane transporter activity"/>
    <property type="evidence" value="ECO:0007669"/>
    <property type="project" value="InterPro"/>
</dbReference>
<name>A0A0H3K0M5_SYNP6</name>
<dbReference type="Proteomes" id="UP000001175">
    <property type="component" value="Chromosome"/>
</dbReference>
<dbReference type="PANTHER" id="PTHR37481">
    <property type="entry name" value="LIPOPOLYSACCHARIDE EXPORT SYSTEM PROTEIN LPTC"/>
    <property type="match status" value="1"/>
</dbReference>
<gene>
    <name evidence="7" type="ordered locus">syc0406_c</name>
</gene>
<dbReference type="Pfam" id="PF06835">
    <property type="entry name" value="LptC"/>
    <property type="match status" value="1"/>
</dbReference>
<evidence type="ECO:0000256" key="5">
    <source>
        <dbReference type="ARBA" id="ARBA00023136"/>
    </source>
</evidence>
<dbReference type="GO" id="GO:0030288">
    <property type="term" value="C:outer membrane-bounded periplasmic space"/>
    <property type="evidence" value="ECO:0007669"/>
    <property type="project" value="TreeGrafter"/>
</dbReference>
<dbReference type="PANTHER" id="PTHR37481:SF1">
    <property type="entry name" value="LIPOPOLYSACCHARIDE EXPORT SYSTEM PROTEIN LPTC"/>
    <property type="match status" value="1"/>
</dbReference>